<dbReference type="EMBL" id="CADCVK010000236">
    <property type="protein sequence ID" value="CAA9481270.1"/>
    <property type="molecule type" value="Genomic_DNA"/>
</dbReference>
<proteinExistence type="predicted"/>
<feature type="compositionally biased region" description="Basic residues" evidence="1">
    <location>
        <begin position="183"/>
        <end position="193"/>
    </location>
</feature>
<reference evidence="2" key="1">
    <citation type="submission" date="2020-02" db="EMBL/GenBank/DDBJ databases">
        <authorList>
            <person name="Meier V. D."/>
        </authorList>
    </citation>
    <scope>NUCLEOTIDE SEQUENCE</scope>
    <source>
        <strain evidence="2">AVDCRST_MAG12</strain>
    </source>
</reference>
<sequence>GPHGARHGRKPRDRLRGLPPARKGGPAGGADGQGPEAGRGGGRDAEGRRPRRLVRGARRYRRRERGGLRAAALRGGDGSRRVGEQRRRLPDGGRLLGGRGDVQAGAGDQHARALPHLPGVRAGDGAARLRPGGQRLLRRRLLRRGHRPRGLRRLQGRPERADGQGRRNRARRREGQRDVPRMGPHRHGGHGRPPKPGAGRGHPGVARDAAPRRPQRRLLSGPQAYTLV</sequence>
<dbReference type="GO" id="GO:0004316">
    <property type="term" value="F:3-oxoacyl-[acyl-carrier-protein] reductase (NADPH) activity"/>
    <property type="evidence" value="ECO:0007669"/>
    <property type="project" value="UniProtKB-EC"/>
</dbReference>
<accession>A0A6J4RUF4</accession>
<feature type="non-terminal residue" evidence="2">
    <location>
        <position position="1"/>
    </location>
</feature>
<feature type="non-terminal residue" evidence="2">
    <location>
        <position position="228"/>
    </location>
</feature>
<protein>
    <submittedName>
        <fullName evidence="2">3-oxoacyl-[acyl-carrier protein] reductase</fullName>
        <ecNumber evidence="2">1.1.1.100</ecNumber>
    </submittedName>
</protein>
<feature type="compositionally biased region" description="Basic and acidic residues" evidence="1">
    <location>
        <begin position="156"/>
        <end position="165"/>
    </location>
</feature>
<feature type="compositionally biased region" description="Basic and acidic residues" evidence="1">
    <location>
        <begin position="77"/>
        <end position="91"/>
    </location>
</feature>
<feature type="compositionally biased region" description="Basic residues" evidence="1">
    <location>
        <begin position="1"/>
        <end position="13"/>
    </location>
</feature>
<evidence type="ECO:0000313" key="2">
    <source>
        <dbReference type="EMBL" id="CAA9481270.1"/>
    </source>
</evidence>
<feature type="compositionally biased region" description="Basic residues" evidence="1">
    <location>
        <begin position="49"/>
        <end position="64"/>
    </location>
</feature>
<name>A0A6J4RUF4_9ACTN</name>
<feature type="compositionally biased region" description="Basic residues" evidence="1">
    <location>
        <begin position="136"/>
        <end position="155"/>
    </location>
</feature>
<feature type="region of interest" description="Disordered" evidence="1">
    <location>
        <begin position="1"/>
        <end position="228"/>
    </location>
</feature>
<gene>
    <name evidence="2" type="ORF">AVDCRST_MAG12-1519</name>
</gene>
<evidence type="ECO:0000256" key="1">
    <source>
        <dbReference type="SAM" id="MobiDB-lite"/>
    </source>
</evidence>
<dbReference type="AlphaFoldDB" id="A0A6J4RUF4"/>
<keyword evidence="2" id="KW-0560">Oxidoreductase</keyword>
<dbReference type="EC" id="1.1.1.100" evidence="2"/>
<feature type="compositionally biased region" description="Gly residues" evidence="1">
    <location>
        <begin position="25"/>
        <end position="40"/>
    </location>
</feature>
<organism evidence="2">
    <name type="scientific">uncultured Rubrobacteraceae bacterium</name>
    <dbReference type="NCBI Taxonomy" id="349277"/>
    <lineage>
        <taxon>Bacteria</taxon>
        <taxon>Bacillati</taxon>
        <taxon>Actinomycetota</taxon>
        <taxon>Rubrobacteria</taxon>
        <taxon>Rubrobacterales</taxon>
        <taxon>Rubrobacteraceae</taxon>
        <taxon>environmental samples</taxon>
    </lineage>
</organism>